<dbReference type="Proteomes" id="UP000481454">
    <property type="component" value="Unassembled WGS sequence"/>
</dbReference>
<reference evidence="1 2" key="1">
    <citation type="submission" date="2020-02" db="EMBL/GenBank/DDBJ databases">
        <title>Genomic Insights into the Phylogeny and Genetic Plasticity of the Human and Animal Enteric Pathogen Clostridium perfringens.</title>
        <authorList>
            <person name="Feng Y."/>
            <person name="Hu Y."/>
        </authorList>
    </citation>
    <scope>NUCLEOTIDE SEQUENCE [LARGE SCALE GENOMIC DNA]</scope>
    <source>
        <strain evidence="1 2">CP-40</strain>
    </source>
</reference>
<protein>
    <submittedName>
        <fullName evidence="1">Uncharacterized protein</fullName>
    </submittedName>
</protein>
<comment type="caution">
    <text evidence="1">The sequence shown here is derived from an EMBL/GenBank/DDBJ whole genome shotgun (WGS) entry which is preliminary data.</text>
</comment>
<dbReference type="AlphaFoldDB" id="A0AAP6WPS2"/>
<evidence type="ECO:0000313" key="2">
    <source>
        <dbReference type="Proteomes" id="UP000481454"/>
    </source>
</evidence>
<dbReference type="RefSeq" id="WP_164800975.1">
    <property type="nucleotide sequence ID" value="NZ_JAALLZ010000006.1"/>
</dbReference>
<proteinExistence type="predicted"/>
<dbReference type="EMBL" id="JAALLZ010000006">
    <property type="protein sequence ID" value="NGU31035.1"/>
    <property type="molecule type" value="Genomic_DNA"/>
</dbReference>
<name>A0AAP6WPS2_CLOPF</name>
<gene>
    <name evidence="1" type="ORF">G6Z34_13165</name>
</gene>
<evidence type="ECO:0000313" key="1">
    <source>
        <dbReference type="EMBL" id="NGU31035.1"/>
    </source>
</evidence>
<organism evidence="1 2">
    <name type="scientific">Clostridium perfringens</name>
    <dbReference type="NCBI Taxonomy" id="1502"/>
    <lineage>
        <taxon>Bacteria</taxon>
        <taxon>Bacillati</taxon>
        <taxon>Bacillota</taxon>
        <taxon>Clostridia</taxon>
        <taxon>Eubacteriales</taxon>
        <taxon>Clostridiaceae</taxon>
        <taxon>Clostridium</taxon>
    </lineage>
</organism>
<sequence>MLKDYFGQADYIEGIGEIYPIKITEYQEFQELAQRYIAIDKRALEIELKEKLDMSTLMLILSQIKAYEIANNDDYLALMNPDDLEQYQKLKEAEYKLNIDDFIKVLKMVLHKDVIYDEENVKFKIQDENVLLDREINESNFDDFKNVVMRQNLLFTPLYYEDPILQSILMSLRENKSQEDGSQFDLETICQVVSNEKKIPQYELKNFTYYMIIADYTRLSVIDNHDLGKQIQSSGFANEGFKIPKRDEIINLYKHPESTMIEFNSEVYDKGDKL</sequence>
<accession>A0AAP6WPS2</accession>